<evidence type="ECO:0000313" key="5">
    <source>
        <dbReference type="Proteomes" id="UP001457282"/>
    </source>
</evidence>
<keyword evidence="5" id="KW-1185">Reference proteome</keyword>
<keyword evidence="1" id="KW-0521">NADP</keyword>
<dbReference type="PANTHER" id="PTHR10366:SF831">
    <property type="entry name" value="NAD-DEPENDENT EPIMERASE_DEHYDRATASE DOMAIN-CONTAINING PROTEIN"/>
    <property type="match status" value="1"/>
</dbReference>
<evidence type="ECO:0000259" key="3">
    <source>
        <dbReference type="Pfam" id="PF01370"/>
    </source>
</evidence>
<organism evidence="4 5">
    <name type="scientific">Rubus argutus</name>
    <name type="common">Southern blackberry</name>
    <dbReference type="NCBI Taxonomy" id="59490"/>
    <lineage>
        <taxon>Eukaryota</taxon>
        <taxon>Viridiplantae</taxon>
        <taxon>Streptophyta</taxon>
        <taxon>Embryophyta</taxon>
        <taxon>Tracheophyta</taxon>
        <taxon>Spermatophyta</taxon>
        <taxon>Magnoliopsida</taxon>
        <taxon>eudicotyledons</taxon>
        <taxon>Gunneridae</taxon>
        <taxon>Pentapetalae</taxon>
        <taxon>rosids</taxon>
        <taxon>fabids</taxon>
        <taxon>Rosales</taxon>
        <taxon>Rosaceae</taxon>
        <taxon>Rosoideae</taxon>
        <taxon>Rosoideae incertae sedis</taxon>
        <taxon>Rubus</taxon>
    </lineage>
</organism>
<dbReference type="GO" id="GO:0016616">
    <property type="term" value="F:oxidoreductase activity, acting on the CH-OH group of donors, NAD or NADP as acceptor"/>
    <property type="evidence" value="ECO:0007669"/>
    <property type="project" value="TreeGrafter"/>
</dbReference>
<name>A0AAW1WXH9_RUBAR</name>
<dbReference type="AlphaFoldDB" id="A0AAW1WXH9"/>
<proteinExistence type="predicted"/>
<dbReference type="Gene3D" id="3.40.50.720">
    <property type="entry name" value="NAD(P)-binding Rossmann-like Domain"/>
    <property type="match status" value="1"/>
</dbReference>
<protein>
    <recommendedName>
        <fullName evidence="3">NAD-dependent epimerase/dehydratase domain-containing protein</fullName>
    </recommendedName>
</protein>
<dbReference type="PANTHER" id="PTHR10366">
    <property type="entry name" value="NAD DEPENDENT EPIMERASE/DEHYDRATASE"/>
    <property type="match status" value="1"/>
</dbReference>
<dbReference type="InterPro" id="IPR001509">
    <property type="entry name" value="Epimerase_deHydtase"/>
</dbReference>
<dbReference type="SUPFAM" id="SSF51735">
    <property type="entry name" value="NAD(P)-binding Rossmann-fold domains"/>
    <property type="match status" value="1"/>
</dbReference>
<evidence type="ECO:0000256" key="2">
    <source>
        <dbReference type="ARBA" id="ARBA00023002"/>
    </source>
</evidence>
<feature type="domain" description="NAD-dependent epimerase/dehydratase" evidence="3">
    <location>
        <begin position="10"/>
        <end position="83"/>
    </location>
</feature>
<dbReference type="EMBL" id="JBEDUW010000005">
    <property type="protein sequence ID" value="KAK9928484.1"/>
    <property type="molecule type" value="Genomic_DNA"/>
</dbReference>
<gene>
    <name evidence="4" type="ORF">M0R45_025617</name>
</gene>
<dbReference type="Pfam" id="PF01370">
    <property type="entry name" value="Epimerase"/>
    <property type="match status" value="1"/>
</dbReference>
<evidence type="ECO:0000313" key="4">
    <source>
        <dbReference type="EMBL" id="KAK9928484.1"/>
    </source>
</evidence>
<evidence type="ECO:0000256" key="1">
    <source>
        <dbReference type="ARBA" id="ARBA00022857"/>
    </source>
</evidence>
<reference evidence="4 5" key="1">
    <citation type="journal article" date="2023" name="G3 (Bethesda)">
        <title>A chromosome-length genome assembly and annotation of blackberry (Rubus argutus, cv. 'Hillquist').</title>
        <authorList>
            <person name="Bruna T."/>
            <person name="Aryal R."/>
            <person name="Dudchenko O."/>
            <person name="Sargent D.J."/>
            <person name="Mead D."/>
            <person name="Buti M."/>
            <person name="Cavallini A."/>
            <person name="Hytonen T."/>
            <person name="Andres J."/>
            <person name="Pham M."/>
            <person name="Weisz D."/>
            <person name="Mascagni F."/>
            <person name="Usai G."/>
            <person name="Natali L."/>
            <person name="Bassil N."/>
            <person name="Fernandez G.E."/>
            <person name="Lomsadze A."/>
            <person name="Armour M."/>
            <person name="Olukolu B."/>
            <person name="Poorten T."/>
            <person name="Britton C."/>
            <person name="Davik J."/>
            <person name="Ashrafi H."/>
            <person name="Aiden E.L."/>
            <person name="Borodovsky M."/>
            <person name="Worthington M."/>
        </authorList>
    </citation>
    <scope>NUCLEOTIDE SEQUENCE [LARGE SCALE GENOMIC DNA]</scope>
    <source>
        <strain evidence="4">PI 553951</strain>
    </source>
</reference>
<dbReference type="InterPro" id="IPR036291">
    <property type="entry name" value="NAD(P)-bd_dom_sf"/>
</dbReference>
<dbReference type="InterPro" id="IPR050425">
    <property type="entry name" value="NAD(P)_dehydrat-like"/>
</dbReference>
<sequence length="95" mass="10221">MEEKGEKETVCVTGAGGFVASWVVKLLLSQGYIVHGTVRDPCDEKNATENLQLFKADLLEFEGLVAAISGCTGVFHVACPVPSDTDPNSEARFQF</sequence>
<comment type="caution">
    <text evidence="4">The sequence shown here is derived from an EMBL/GenBank/DDBJ whole genome shotgun (WGS) entry which is preliminary data.</text>
</comment>
<keyword evidence="2" id="KW-0560">Oxidoreductase</keyword>
<dbReference type="Proteomes" id="UP001457282">
    <property type="component" value="Unassembled WGS sequence"/>
</dbReference>
<accession>A0AAW1WXH9</accession>